<dbReference type="Proteomes" id="UP000681722">
    <property type="component" value="Unassembled WGS sequence"/>
</dbReference>
<evidence type="ECO:0000313" key="4">
    <source>
        <dbReference type="EMBL" id="CAF4263429.1"/>
    </source>
</evidence>
<dbReference type="EMBL" id="CAJOBA010005428">
    <property type="protein sequence ID" value="CAF3743173.1"/>
    <property type="molecule type" value="Genomic_DNA"/>
</dbReference>
<proteinExistence type="predicted"/>
<dbReference type="EMBL" id="CAJOBC010077485">
    <property type="protein sequence ID" value="CAF4263429.1"/>
    <property type="molecule type" value="Genomic_DNA"/>
</dbReference>
<accession>A0A815J442</accession>
<dbReference type="Proteomes" id="UP000663829">
    <property type="component" value="Unassembled WGS sequence"/>
</dbReference>
<evidence type="ECO:0000313" key="1">
    <source>
        <dbReference type="EMBL" id="CAF0971794.1"/>
    </source>
</evidence>
<dbReference type="EMBL" id="CAJNOK010005422">
    <property type="protein sequence ID" value="CAF0971794.1"/>
    <property type="molecule type" value="Genomic_DNA"/>
</dbReference>
<evidence type="ECO:0000313" key="2">
    <source>
        <dbReference type="EMBL" id="CAF1374291.1"/>
    </source>
</evidence>
<dbReference type="EMBL" id="CAJNOQ010016085">
    <property type="protein sequence ID" value="CAF1374291.1"/>
    <property type="molecule type" value="Genomic_DNA"/>
</dbReference>
<sequence length="141" mass="16650">MPCSYLFTMIQNLNNFAQVKKIYPFCAQLTACNFVIHWSRRYPKIIEVYLTDDLQQNLMIFGLTFCINVGNQYKIDHPSLASFCYDDARNLSVALEHHMATLAQQQRNIFSQRNLQEGVQSTDIRYHFPYFKISFFLECIE</sequence>
<gene>
    <name evidence="2" type="ORF">GPM918_LOCUS32010</name>
    <name evidence="1" type="ORF">OVA965_LOCUS13141</name>
    <name evidence="4" type="ORF">SRO942_LOCUS32667</name>
    <name evidence="3" type="ORF">TMI583_LOCUS13144</name>
</gene>
<keyword evidence="5" id="KW-1185">Reference proteome</keyword>
<comment type="caution">
    <text evidence="2">The sequence shown here is derived from an EMBL/GenBank/DDBJ whole genome shotgun (WGS) entry which is preliminary data.</text>
</comment>
<evidence type="ECO:0000313" key="5">
    <source>
        <dbReference type="Proteomes" id="UP000663829"/>
    </source>
</evidence>
<name>A0A815J442_9BILA</name>
<organism evidence="2 5">
    <name type="scientific">Didymodactylos carnosus</name>
    <dbReference type="NCBI Taxonomy" id="1234261"/>
    <lineage>
        <taxon>Eukaryota</taxon>
        <taxon>Metazoa</taxon>
        <taxon>Spiralia</taxon>
        <taxon>Gnathifera</taxon>
        <taxon>Rotifera</taxon>
        <taxon>Eurotatoria</taxon>
        <taxon>Bdelloidea</taxon>
        <taxon>Philodinida</taxon>
        <taxon>Philodinidae</taxon>
        <taxon>Didymodactylos</taxon>
    </lineage>
</organism>
<dbReference type="AlphaFoldDB" id="A0A815J442"/>
<protein>
    <submittedName>
        <fullName evidence="2">Uncharacterized protein</fullName>
    </submittedName>
</protein>
<reference evidence="2" key="1">
    <citation type="submission" date="2021-02" db="EMBL/GenBank/DDBJ databases">
        <authorList>
            <person name="Nowell W R."/>
        </authorList>
    </citation>
    <scope>NUCLEOTIDE SEQUENCE</scope>
</reference>
<dbReference type="Proteomes" id="UP000677228">
    <property type="component" value="Unassembled WGS sequence"/>
</dbReference>
<evidence type="ECO:0000313" key="3">
    <source>
        <dbReference type="EMBL" id="CAF3743173.1"/>
    </source>
</evidence>
<dbReference type="Proteomes" id="UP000682733">
    <property type="component" value="Unassembled WGS sequence"/>
</dbReference>